<dbReference type="Proteomes" id="UP000037943">
    <property type="component" value="Unassembled WGS sequence"/>
</dbReference>
<reference evidence="1 2" key="2">
    <citation type="submission" date="2015-10" db="EMBL/GenBank/DDBJ databases">
        <title>Comparative genomics and high-throughput reverse genetic screens identify a new phytobacterial MAMP and an Arabidopsis receptor required for immune elicitation.</title>
        <authorList>
            <person name="Mott G.A."/>
            <person name="Thakur S."/>
            <person name="Wang P.W."/>
            <person name="Desveaux D."/>
            <person name="Guttman D.S."/>
        </authorList>
    </citation>
    <scope>NUCLEOTIDE SEQUENCE [LARGE SCALE GENOMIC DNA]</scope>
    <source>
        <strain evidence="1 2">107</strain>
    </source>
</reference>
<keyword evidence="2" id="KW-1185">Reference proteome</keyword>
<evidence type="ECO:0000313" key="1">
    <source>
        <dbReference type="EMBL" id="KPC17603.1"/>
    </source>
</evidence>
<proteinExistence type="predicted"/>
<reference evidence="1 2" key="1">
    <citation type="submission" date="2015-07" db="EMBL/GenBank/DDBJ databases">
        <authorList>
            <person name="O'Brien H.E."/>
            <person name="Thakur S."/>
            <person name="Gong Y."/>
            <person name="Wang P.W."/>
            <person name="Guttman D.S."/>
        </authorList>
    </citation>
    <scope>NUCLEOTIDE SEQUENCE [LARGE SCALE GENOMIC DNA]</scope>
    <source>
        <strain evidence="1 2">107</strain>
    </source>
</reference>
<comment type="caution">
    <text evidence="1">The sequence shown here is derived from an EMBL/GenBank/DDBJ whole genome shotgun (WGS) entry which is preliminary data.</text>
</comment>
<evidence type="ECO:0000313" key="2">
    <source>
        <dbReference type="Proteomes" id="UP000037943"/>
    </source>
</evidence>
<name>A0ABR5KSK9_PSEAV</name>
<gene>
    <name evidence="1" type="ORF">AC499_0805</name>
</gene>
<organism evidence="1 2">
    <name type="scientific">Pseudomonas amygdali pv. lachrymans</name>
    <name type="common">Pseudomonas syringae pv. lachrymans</name>
    <dbReference type="NCBI Taxonomy" id="53707"/>
    <lineage>
        <taxon>Bacteria</taxon>
        <taxon>Pseudomonadati</taxon>
        <taxon>Pseudomonadota</taxon>
        <taxon>Gammaproteobacteria</taxon>
        <taxon>Pseudomonadales</taxon>
        <taxon>Pseudomonadaceae</taxon>
        <taxon>Pseudomonas</taxon>
        <taxon>Pseudomonas amygdali</taxon>
    </lineage>
</organism>
<sequence length="62" mass="6735">MHARGRWILDQPCHAYKARLIIKYIALASLTNGHELDLSPPGHNVIDKCLSGLGQGVVALDS</sequence>
<dbReference type="EMBL" id="LGLK01000057">
    <property type="protein sequence ID" value="KPC17603.1"/>
    <property type="molecule type" value="Genomic_DNA"/>
</dbReference>
<accession>A0ABR5KSK9</accession>
<protein>
    <submittedName>
        <fullName evidence="1">Uncharacterized protein</fullName>
    </submittedName>
</protein>